<dbReference type="EMBL" id="VVIM01000246">
    <property type="protein sequence ID" value="KAB0790889.1"/>
    <property type="molecule type" value="Genomic_DNA"/>
</dbReference>
<dbReference type="Proteomes" id="UP000327044">
    <property type="component" value="Unassembled WGS sequence"/>
</dbReference>
<feature type="non-terminal residue" evidence="1">
    <location>
        <position position="69"/>
    </location>
</feature>
<protein>
    <submittedName>
        <fullName evidence="1">Uncharacterized protein</fullName>
    </submittedName>
</protein>
<name>A0A5N4A0R7_PHOPY</name>
<accession>A0A5N4A0R7</accession>
<gene>
    <name evidence="1" type="ORF">PPYR_08056</name>
</gene>
<dbReference type="AlphaFoldDB" id="A0A5N4A0R7"/>
<dbReference type="InParanoid" id="A0A5N4A0R7"/>
<reference evidence="1 2" key="1">
    <citation type="journal article" date="2018" name="Elife">
        <title>Firefly genomes illuminate parallel origins of bioluminescence in beetles.</title>
        <authorList>
            <person name="Fallon T.R."/>
            <person name="Lower S.E."/>
            <person name="Chang C.H."/>
            <person name="Bessho-Uehara M."/>
            <person name="Martin G.J."/>
            <person name="Bewick A.J."/>
            <person name="Behringer M."/>
            <person name="Debat H.J."/>
            <person name="Wong I."/>
            <person name="Day J.C."/>
            <person name="Suvorov A."/>
            <person name="Silva C.J."/>
            <person name="Stanger-Hall K.F."/>
            <person name="Hall D.W."/>
            <person name="Schmitz R.J."/>
            <person name="Nelson D.R."/>
            <person name="Lewis S.M."/>
            <person name="Shigenobu S."/>
            <person name="Bybee S.M."/>
            <person name="Larracuente A.M."/>
            <person name="Oba Y."/>
            <person name="Weng J.K."/>
        </authorList>
    </citation>
    <scope>NUCLEOTIDE SEQUENCE [LARGE SCALE GENOMIC DNA]</scope>
    <source>
        <strain evidence="1">1611_PpyrPB1</strain>
        <tissue evidence="1">Whole body</tissue>
    </source>
</reference>
<keyword evidence="2" id="KW-1185">Reference proteome</keyword>
<organism evidence="1 2">
    <name type="scientific">Photinus pyralis</name>
    <name type="common">Common eastern firefly</name>
    <name type="synonym">Lampyris pyralis</name>
    <dbReference type="NCBI Taxonomy" id="7054"/>
    <lineage>
        <taxon>Eukaryota</taxon>
        <taxon>Metazoa</taxon>
        <taxon>Ecdysozoa</taxon>
        <taxon>Arthropoda</taxon>
        <taxon>Hexapoda</taxon>
        <taxon>Insecta</taxon>
        <taxon>Pterygota</taxon>
        <taxon>Neoptera</taxon>
        <taxon>Endopterygota</taxon>
        <taxon>Coleoptera</taxon>
        <taxon>Polyphaga</taxon>
        <taxon>Elateriformia</taxon>
        <taxon>Elateroidea</taxon>
        <taxon>Lampyridae</taxon>
        <taxon>Lampyrinae</taxon>
        <taxon>Photinus</taxon>
    </lineage>
</organism>
<sequence>MEFLGVEFSASCGGGLAIINRNWLTPRKKNAFWPPYKTQSVYEKALKTGETPNEANWKIYPVSRCFFET</sequence>
<evidence type="ECO:0000313" key="1">
    <source>
        <dbReference type="EMBL" id="KAB0790889.1"/>
    </source>
</evidence>
<comment type="caution">
    <text evidence="1">The sequence shown here is derived from an EMBL/GenBank/DDBJ whole genome shotgun (WGS) entry which is preliminary data.</text>
</comment>
<evidence type="ECO:0000313" key="2">
    <source>
        <dbReference type="Proteomes" id="UP000327044"/>
    </source>
</evidence>
<proteinExistence type="predicted"/>